<accession>A0A8J7RIC5</accession>
<dbReference type="GO" id="GO:0043200">
    <property type="term" value="P:response to amino acid"/>
    <property type="evidence" value="ECO:0007669"/>
    <property type="project" value="TreeGrafter"/>
</dbReference>
<dbReference type="InterPro" id="IPR036390">
    <property type="entry name" value="WH_DNA-bd_sf"/>
</dbReference>
<reference evidence="5" key="1">
    <citation type="submission" date="2021-03" db="EMBL/GenBank/DDBJ databases">
        <title>Genome sequencing and assembly of Tianweitania sediminis.</title>
        <authorList>
            <person name="Chhetri G."/>
        </authorList>
    </citation>
    <scope>NUCLEOTIDE SEQUENCE</scope>
    <source>
        <strain evidence="5">Z8</strain>
    </source>
</reference>
<dbReference type="RefSeq" id="WP_209333730.1">
    <property type="nucleotide sequence ID" value="NZ_JAGIYY010000001.1"/>
</dbReference>
<evidence type="ECO:0000259" key="4">
    <source>
        <dbReference type="PROSITE" id="PS50956"/>
    </source>
</evidence>
<dbReference type="GO" id="GO:0005829">
    <property type="term" value="C:cytosol"/>
    <property type="evidence" value="ECO:0007669"/>
    <property type="project" value="TreeGrafter"/>
</dbReference>
<proteinExistence type="predicted"/>
<keyword evidence="1" id="KW-0805">Transcription regulation</keyword>
<dbReference type="PROSITE" id="PS00519">
    <property type="entry name" value="HTH_ASNC_1"/>
    <property type="match status" value="1"/>
</dbReference>
<evidence type="ECO:0000313" key="6">
    <source>
        <dbReference type="Proteomes" id="UP000666240"/>
    </source>
</evidence>
<dbReference type="InterPro" id="IPR019885">
    <property type="entry name" value="Tscrpt_reg_HTH_AsnC-type_CS"/>
</dbReference>
<dbReference type="Gene3D" id="3.30.70.920">
    <property type="match status" value="1"/>
</dbReference>
<dbReference type="SUPFAM" id="SSF46785">
    <property type="entry name" value="Winged helix' DNA-binding domain"/>
    <property type="match status" value="1"/>
</dbReference>
<keyword evidence="2" id="KW-0238">DNA-binding</keyword>
<dbReference type="PRINTS" id="PR00033">
    <property type="entry name" value="HTHASNC"/>
</dbReference>
<gene>
    <name evidence="5" type="ORF">J5Y06_03660</name>
</gene>
<feature type="domain" description="HTH asnC-type" evidence="4">
    <location>
        <begin position="15"/>
        <end position="76"/>
    </location>
</feature>
<keyword evidence="6" id="KW-1185">Reference proteome</keyword>
<dbReference type="AlphaFoldDB" id="A0A8J7RIC5"/>
<protein>
    <submittedName>
        <fullName evidence="5">Lrp/AsnC family transcriptional regulator</fullName>
    </submittedName>
</protein>
<dbReference type="SMART" id="SM00344">
    <property type="entry name" value="HTH_ASNC"/>
    <property type="match status" value="1"/>
</dbReference>
<dbReference type="PROSITE" id="PS50956">
    <property type="entry name" value="HTH_ASNC_2"/>
    <property type="match status" value="1"/>
</dbReference>
<dbReference type="EMBL" id="JAGIYY010000001">
    <property type="protein sequence ID" value="MBP0437751.1"/>
    <property type="molecule type" value="Genomic_DNA"/>
</dbReference>
<dbReference type="InterPro" id="IPR011991">
    <property type="entry name" value="ArsR-like_HTH"/>
</dbReference>
<dbReference type="InterPro" id="IPR000485">
    <property type="entry name" value="AsnC-type_HTH_dom"/>
</dbReference>
<organism evidence="5 6">
    <name type="scientific">Tianweitania sediminis</name>
    <dbReference type="NCBI Taxonomy" id="1502156"/>
    <lineage>
        <taxon>Bacteria</taxon>
        <taxon>Pseudomonadati</taxon>
        <taxon>Pseudomonadota</taxon>
        <taxon>Alphaproteobacteria</taxon>
        <taxon>Hyphomicrobiales</taxon>
        <taxon>Phyllobacteriaceae</taxon>
        <taxon>Tianweitania</taxon>
    </lineage>
</organism>
<dbReference type="PANTHER" id="PTHR30154">
    <property type="entry name" value="LEUCINE-RESPONSIVE REGULATORY PROTEIN"/>
    <property type="match status" value="1"/>
</dbReference>
<evidence type="ECO:0000313" key="5">
    <source>
        <dbReference type="EMBL" id="MBP0437751.1"/>
    </source>
</evidence>
<name>A0A8J7RIC5_9HYPH</name>
<dbReference type="InterPro" id="IPR011008">
    <property type="entry name" value="Dimeric_a/b-barrel"/>
</dbReference>
<dbReference type="Pfam" id="PF13412">
    <property type="entry name" value="HTH_24"/>
    <property type="match status" value="1"/>
</dbReference>
<evidence type="ECO:0000256" key="1">
    <source>
        <dbReference type="ARBA" id="ARBA00023015"/>
    </source>
</evidence>
<sequence>MPEQSSARGRRRSSLDATDRRILSALIADGRLTNSDLAEKVGLSPSPCWSRVKRLEADGIIERYVAVLDHAAIGLRDIVFVEVSLAKHDTQILERFGQAIARIPEVIEANLVTGEYDYLIKVAVADTADYERFLREHLYKIEGIRQTRSTFSLRALKRAVSVDPLLFTEK</sequence>
<dbReference type="PANTHER" id="PTHR30154:SF34">
    <property type="entry name" value="TRANSCRIPTIONAL REGULATOR AZLB"/>
    <property type="match status" value="1"/>
</dbReference>
<dbReference type="InterPro" id="IPR019887">
    <property type="entry name" value="Tscrpt_reg_AsnC/Lrp_C"/>
</dbReference>
<dbReference type="GO" id="GO:0043565">
    <property type="term" value="F:sequence-specific DNA binding"/>
    <property type="evidence" value="ECO:0007669"/>
    <property type="project" value="InterPro"/>
</dbReference>
<dbReference type="Proteomes" id="UP000666240">
    <property type="component" value="Unassembled WGS sequence"/>
</dbReference>
<comment type="caution">
    <text evidence="5">The sequence shown here is derived from an EMBL/GenBank/DDBJ whole genome shotgun (WGS) entry which is preliminary data.</text>
</comment>
<dbReference type="InterPro" id="IPR019888">
    <property type="entry name" value="Tscrpt_reg_AsnC-like"/>
</dbReference>
<dbReference type="GO" id="GO:0006355">
    <property type="term" value="P:regulation of DNA-templated transcription"/>
    <property type="evidence" value="ECO:0007669"/>
    <property type="project" value="UniProtKB-ARBA"/>
</dbReference>
<dbReference type="CDD" id="cd00090">
    <property type="entry name" value="HTH_ARSR"/>
    <property type="match status" value="1"/>
</dbReference>
<evidence type="ECO:0000256" key="2">
    <source>
        <dbReference type="ARBA" id="ARBA00023125"/>
    </source>
</evidence>
<dbReference type="SUPFAM" id="SSF54909">
    <property type="entry name" value="Dimeric alpha+beta barrel"/>
    <property type="match status" value="1"/>
</dbReference>
<dbReference type="Pfam" id="PF01037">
    <property type="entry name" value="AsnC_trans_reg"/>
    <property type="match status" value="1"/>
</dbReference>
<keyword evidence="3" id="KW-0804">Transcription</keyword>
<evidence type="ECO:0000256" key="3">
    <source>
        <dbReference type="ARBA" id="ARBA00023163"/>
    </source>
</evidence>
<dbReference type="InterPro" id="IPR036388">
    <property type="entry name" value="WH-like_DNA-bd_sf"/>
</dbReference>
<dbReference type="Gene3D" id="1.10.10.10">
    <property type="entry name" value="Winged helix-like DNA-binding domain superfamily/Winged helix DNA-binding domain"/>
    <property type="match status" value="1"/>
</dbReference>